<dbReference type="GO" id="GO:0003700">
    <property type="term" value="F:DNA-binding transcription factor activity"/>
    <property type="evidence" value="ECO:0007669"/>
    <property type="project" value="TreeGrafter"/>
</dbReference>
<keyword evidence="1" id="KW-0805">Transcription regulation</keyword>
<keyword evidence="3" id="KW-0804">Transcription</keyword>
<evidence type="ECO:0000259" key="5">
    <source>
        <dbReference type="PROSITE" id="PS50932"/>
    </source>
</evidence>
<reference evidence="6 7" key="1">
    <citation type="submission" date="2017-05" db="EMBL/GenBank/DDBJ databases">
        <title>Complete and WGS of Bordetella genogroups.</title>
        <authorList>
            <person name="Spilker T."/>
            <person name="LiPuma J."/>
        </authorList>
    </citation>
    <scope>NUCLEOTIDE SEQUENCE [LARGE SCALE GENOMIC DNA]</scope>
    <source>
        <strain evidence="6 7">AU10456</strain>
    </source>
</reference>
<dbReference type="CDD" id="cd01392">
    <property type="entry name" value="HTH_LacI"/>
    <property type="match status" value="1"/>
</dbReference>
<dbReference type="SUPFAM" id="SSF47413">
    <property type="entry name" value="lambda repressor-like DNA-binding domains"/>
    <property type="match status" value="1"/>
</dbReference>
<dbReference type="PANTHER" id="PTHR30146">
    <property type="entry name" value="LACI-RELATED TRANSCRIPTIONAL REPRESSOR"/>
    <property type="match status" value="1"/>
</dbReference>
<evidence type="ECO:0000256" key="1">
    <source>
        <dbReference type="ARBA" id="ARBA00023015"/>
    </source>
</evidence>
<keyword evidence="2" id="KW-0238">DNA-binding</keyword>
<dbReference type="InterPro" id="IPR000843">
    <property type="entry name" value="HTH_LacI"/>
</dbReference>
<dbReference type="PRINTS" id="PR00036">
    <property type="entry name" value="HTHLACI"/>
</dbReference>
<dbReference type="Gene3D" id="1.10.260.40">
    <property type="entry name" value="lambda repressor-like DNA-binding domains"/>
    <property type="match status" value="1"/>
</dbReference>
<comment type="caution">
    <text evidence="6">The sequence shown here is derived from an EMBL/GenBank/DDBJ whole genome shotgun (WGS) entry which is preliminary data.</text>
</comment>
<dbReference type="CDD" id="cd01575">
    <property type="entry name" value="PBP1_GntR"/>
    <property type="match status" value="1"/>
</dbReference>
<dbReference type="GO" id="GO:0000976">
    <property type="term" value="F:transcription cis-regulatory region binding"/>
    <property type="evidence" value="ECO:0007669"/>
    <property type="project" value="TreeGrafter"/>
</dbReference>
<feature type="region of interest" description="Disordered" evidence="4">
    <location>
        <begin position="1"/>
        <end position="25"/>
    </location>
</feature>
<dbReference type="Pfam" id="PF00356">
    <property type="entry name" value="LacI"/>
    <property type="match status" value="1"/>
</dbReference>
<feature type="domain" description="HTH lacI-type" evidence="5">
    <location>
        <begin position="29"/>
        <end position="83"/>
    </location>
</feature>
<dbReference type="EMBL" id="NEVP01000010">
    <property type="protein sequence ID" value="OZI47981.1"/>
    <property type="molecule type" value="Genomic_DNA"/>
</dbReference>
<dbReference type="Pfam" id="PF13377">
    <property type="entry name" value="Peripla_BP_3"/>
    <property type="match status" value="1"/>
</dbReference>
<dbReference type="InterPro" id="IPR010982">
    <property type="entry name" value="Lambda_DNA-bd_dom_sf"/>
</dbReference>
<accession>A0A261TFE5</accession>
<dbReference type="SUPFAM" id="SSF53822">
    <property type="entry name" value="Periplasmic binding protein-like I"/>
    <property type="match status" value="1"/>
</dbReference>
<protein>
    <submittedName>
        <fullName evidence="6">GntR family transcriptional regulator</fullName>
    </submittedName>
</protein>
<dbReference type="PROSITE" id="PS50932">
    <property type="entry name" value="HTH_LACI_2"/>
    <property type="match status" value="1"/>
</dbReference>
<dbReference type="Gene3D" id="3.40.50.2300">
    <property type="match status" value="2"/>
</dbReference>
<evidence type="ECO:0000256" key="2">
    <source>
        <dbReference type="ARBA" id="ARBA00023125"/>
    </source>
</evidence>
<evidence type="ECO:0000256" key="3">
    <source>
        <dbReference type="ARBA" id="ARBA00023163"/>
    </source>
</evidence>
<gene>
    <name evidence="6" type="ORF">CAL25_16475</name>
</gene>
<sequence>MALIPSHDPIRMPTSAPKPRARRADKAGVTVREVARAAGVSMITVSRVINTPQHVSPATLEKVNAAIAQLGYVPNLMAGGLRLSRSNLVMVLVPSLAGPLFGGMLSALTHSLEAKGYQLMVGQSGYDAPREDALLRAIIGRRPDGIVLTGVMHSAQGRALLQASGIPIVETWDTTPTPIDMLLSLSHADIGAAVSRYLHAAGKTRHAVLSGGDERARLRAQSFVRTAGELGLAEPPVHYVRPATTHAQGREGLRALQAQGHPIDAVFCSSDLMAAGVITEAIAQGLSVPGDLAVVGFGDMEFAASMQPAITSVHVDGAAIGAQAADMIAARANGDGPHSDVVEIGFRIEARDSA</sequence>
<proteinExistence type="predicted"/>
<name>A0A261TFE5_9BORD</name>
<keyword evidence="7" id="KW-1185">Reference proteome</keyword>
<evidence type="ECO:0000256" key="4">
    <source>
        <dbReference type="SAM" id="MobiDB-lite"/>
    </source>
</evidence>
<evidence type="ECO:0000313" key="6">
    <source>
        <dbReference type="EMBL" id="OZI47981.1"/>
    </source>
</evidence>
<dbReference type="PANTHER" id="PTHR30146:SF33">
    <property type="entry name" value="TRANSCRIPTIONAL REGULATOR"/>
    <property type="match status" value="1"/>
</dbReference>
<dbReference type="PROSITE" id="PS00356">
    <property type="entry name" value="HTH_LACI_1"/>
    <property type="match status" value="1"/>
</dbReference>
<dbReference type="Proteomes" id="UP000216913">
    <property type="component" value="Unassembled WGS sequence"/>
</dbReference>
<dbReference type="AlphaFoldDB" id="A0A261TFE5"/>
<dbReference type="InterPro" id="IPR028082">
    <property type="entry name" value="Peripla_BP_I"/>
</dbReference>
<evidence type="ECO:0000313" key="7">
    <source>
        <dbReference type="Proteomes" id="UP000216913"/>
    </source>
</evidence>
<dbReference type="SMART" id="SM00354">
    <property type="entry name" value="HTH_LACI"/>
    <property type="match status" value="1"/>
</dbReference>
<dbReference type="InterPro" id="IPR046335">
    <property type="entry name" value="LacI/GalR-like_sensor"/>
</dbReference>
<organism evidence="6 7">
    <name type="scientific">Bordetella genomosp. 5</name>
    <dbReference type="NCBI Taxonomy" id="1395608"/>
    <lineage>
        <taxon>Bacteria</taxon>
        <taxon>Pseudomonadati</taxon>
        <taxon>Pseudomonadota</taxon>
        <taxon>Betaproteobacteria</taxon>
        <taxon>Burkholderiales</taxon>
        <taxon>Alcaligenaceae</taxon>
        <taxon>Bordetella</taxon>
    </lineage>
</organism>